<dbReference type="Pfam" id="PF11717">
    <property type="entry name" value="Tudor-knot"/>
    <property type="match status" value="1"/>
</dbReference>
<feature type="compositionally biased region" description="Basic and acidic residues" evidence="6">
    <location>
        <begin position="105"/>
        <end position="120"/>
    </location>
</feature>
<dbReference type="GO" id="GO:0000123">
    <property type="term" value="C:histone acetyltransferase complex"/>
    <property type="evidence" value="ECO:0007669"/>
    <property type="project" value="TreeGrafter"/>
</dbReference>
<dbReference type="InterPro" id="IPR014002">
    <property type="entry name" value="Agenet_dom_plant"/>
</dbReference>
<dbReference type="InterPro" id="IPR016197">
    <property type="entry name" value="Chromo-like_dom_sf"/>
</dbReference>
<dbReference type="SUPFAM" id="SSF54160">
    <property type="entry name" value="Chromo domain-like"/>
    <property type="match status" value="1"/>
</dbReference>
<dbReference type="CDD" id="cd20104">
    <property type="entry name" value="MBT_PHF20L1-like"/>
    <property type="match status" value="1"/>
</dbReference>
<comment type="subcellular location">
    <subcellularLocation>
        <location evidence="1">Nucleus</location>
    </subcellularLocation>
</comment>
<evidence type="ECO:0000256" key="5">
    <source>
        <dbReference type="ARBA" id="ARBA00023242"/>
    </source>
</evidence>
<dbReference type="GO" id="GO:0005634">
    <property type="term" value="C:nucleus"/>
    <property type="evidence" value="ECO:0007669"/>
    <property type="project" value="UniProtKB-SubCell"/>
</dbReference>
<feature type="region of interest" description="Disordered" evidence="6">
    <location>
        <begin position="63"/>
        <end position="165"/>
    </location>
</feature>
<feature type="domain" description="Agenet" evidence="7">
    <location>
        <begin position="8"/>
        <end position="66"/>
    </location>
</feature>
<dbReference type="GO" id="GO:0006325">
    <property type="term" value="P:chromatin organization"/>
    <property type="evidence" value="ECO:0007669"/>
    <property type="project" value="UniProtKB-KW"/>
</dbReference>
<reference evidence="8" key="1">
    <citation type="submission" date="2021-01" db="EMBL/GenBank/DDBJ databases">
        <authorList>
            <person name="Corre E."/>
            <person name="Pelletier E."/>
            <person name="Niang G."/>
            <person name="Scheremetjew M."/>
            <person name="Finn R."/>
            <person name="Kale V."/>
            <person name="Holt S."/>
            <person name="Cochrane G."/>
            <person name="Meng A."/>
            <person name="Brown T."/>
            <person name="Cohen L."/>
        </authorList>
    </citation>
    <scope>NUCLEOTIDE SEQUENCE</scope>
    <source>
        <strain evidence="8">CCMP1510</strain>
    </source>
</reference>
<keyword evidence="2" id="KW-0156">Chromatin regulator</keyword>
<accession>A0A7S3JVB5</accession>
<feature type="compositionally biased region" description="Acidic residues" evidence="6">
    <location>
        <begin position="135"/>
        <end position="144"/>
    </location>
</feature>
<evidence type="ECO:0000256" key="3">
    <source>
        <dbReference type="ARBA" id="ARBA00023015"/>
    </source>
</evidence>
<proteinExistence type="predicted"/>
<dbReference type="Pfam" id="PF05712">
    <property type="entry name" value="MRG"/>
    <property type="match status" value="1"/>
</dbReference>
<dbReference type="InterPro" id="IPR008676">
    <property type="entry name" value="MRG"/>
</dbReference>
<evidence type="ECO:0000256" key="4">
    <source>
        <dbReference type="ARBA" id="ARBA00023163"/>
    </source>
</evidence>
<feature type="compositionally biased region" description="Basic and acidic residues" evidence="6">
    <location>
        <begin position="63"/>
        <end position="78"/>
    </location>
</feature>
<dbReference type="AlphaFoldDB" id="A0A7S3JVB5"/>
<dbReference type="GO" id="GO:0006355">
    <property type="term" value="P:regulation of DNA-templated transcription"/>
    <property type="evidence" value="ECO:0007669"/>
    <property type="project" value="InterPro"/>
</dbReference>
<dbReference type="PANTHER" id="PTHR10880">
    <property type="entry name" value="MORTALITY FACTOR 4-LIKE PROTEIN"/>
    <property type="match status" value="1"/>
</dbReference>
<dbReference type="EMBL" id="HBIJ01009864">
    <property type="protein sequence ID" value="CAE0366135.1"/>
    <property type="molecule type" value="Transcribed_RNA"/>
</dbReference>
<evidence type="ECO:0000256" key="6">
    <source>
        <dbReference type="SAM" id="MobiDB-lite"/>
    </source>
</evidence>
<evidence type="ECO:0000256" key="2">
    <source>
        <dbReference type="ARBA" id="ARBA00022853"/>
    </source>
</evidence>
<evidence type="ECO:0000313" key="8">
    <source>
        <dbReference type="EMBL" id="CAE0366135.1"/>
    </source>
</evidence>
<dbReference type="PANTHER" id="PTHR10880:SF15">
    <property type="entry name" value="MSL COMPLEX SUBUNIT 3"/>
    <property type="match status" value="1"/>
</dbReference>
<sequence>MSSKVCKADLKVGDEVDCKFEDVWYEAKIKRIDKKKGYFVHYYGWNPRYDHWTLRKNLRLPEEREVADNDSDSKERYGGKGLKRKHSDESALQSSSSLKRTRSGRCLDKEKAEEGNEEKKSKKRCRKPPAKNSDNDDDDDDDVEAEKKIGSTSSSKKKTKNISSTCTKVKKEEMKRKAIKLNLPRELKSQLVLDWEQITLEPRKLVPLPRSPSIHQIFEQFITSRGGNRDTQKKWREFIDALSLYFNKAISKLLLYRFEKIQFSKLDQAEQHNPITCFGAEHLLRLFAKLPEFLAITDLSPSEISITKSRLSDLFKYLVANRDAFFLSHYQLSESILGKALGKRASSSYS</sequence>
<evidence type="ECO:0000256" key="1">
    <source>
        <dbReference type="ARBA" id="ARBA00004123"/>
    </source>
</evidence>
<protein>
    <recommendedName>
        <fullName evidence="7">Agenet domain-containing protein</fullName>
    </recommendedName>
</protein>
<dbReference type="InterPro" id="IPR026541">
    <property type="entry name" value="MRG_dom"/>
</dbReference>
<evidence type="ECO:0000259" key="7">
    <source>
        <dbReference type="SMART" id="SM00743"/>
    </source>
</evidence>
<dbReference type="InterPro" id="IPR025995">
    <property type="entry name" value="Tudor-knot"/>
</dbReference>
<dbReference type="Gene3D" id="1.10.274.30">
    <property type="entry name" value="MRG domain"/>
    <property type="match status" value="1"/>
</dbReference>
<dbReference type="SMART" id="SM00743">
    <property type="entry name" value="Agenet"/>
    <property type="match status" value="1"/>
</dbReference>
<dbReference type="PROSITE" id="PS51640">
    <property type="entry name" value="MRG"/>
    <property type="match status" value="1"/>
</dbReference>
<dbReference type="InterPro" id="IPR038217">
    <property type="entry name" value="MRG_C_sf"/>
</dbReference>
<dbReference type="Gene3D" id="2.30.30.140">
    <property type="match status" value="1"/>
</dbReference>
<gene>
    <name evidence="8" type="ORF">ALAG00032_LOCUS6879</name>
</gene>
<keyword evidence="4" id="KW-0804">Transcription</keyword>
<name>A0A7S3JVB5_9STRA</name>
<organism evidence="8">
    <name type="scientific">Aureoumbra lagunensis</name>
    <dbReference type="NCBI Taxonomy" id="44058"/>
    <lineage>
        <taxon>Eukaryota</taxon>
        <taxon>Sar</taxon>
        <taxon>Stramenopiles</taxon>
        <taxon>Ochrophyta</taxon>
        <taxon>Pelagophyceae</taxon>
        <taxon>Pelagomonadales</taxon>
        <taxon>Aureoumbra</taxon>
    </lineage>
</organism>
<keyword evidence="5" id="KW-0539">Nucleus</keyword>
<keyword evidence="3" id="KW-0805">Transcription regulation</keyword>